<dbReference type="Gene3D" id="2.120.10.70">
    <property type="entry name" value="Fucose-specific lectin"/>
    <property type="match status" value="1"/>
</dbReference>
<name>A0A9P4MCN7_9PEZI</name>
<feature type="compositionally biased region" description="Low complexity" evidence="1">
    <location>
        <begin position="161"/>
        <end position="217"/>
    </location>
</feature>
<evidence type="ECO:0000256" key="1">
    <source>
        <dbReference type="SAM" id="MobiDB-lite"/>
    </source>
</evidence>
<dbReference type="SUPFAM" id="SSF89372">
    <property type="entry name" value="Fucose-specific lectin"/>
    <property type="match status" value="1"/>
</dbReference>
<accession>A0A9P4MCN7</accession>
<comment type="caution">
    <text evidence="3">The sequence shown here is derived from an EMBL/GenBank/DDBJ whole genome shotgun (WGS) entry which is preliminary data.</text>
</comment>
<dbReference type="OrthoDB" id="3939919at2759"/>
<feature type="compositionally biased region" description="Low complexity" evidence="1">
    <location>
        <begin position="224"/>
        <end position="276"/>
    </location>
</feature>
<feature type="chain" id="PRO_5040346897" description="VWFD domain-containing protein" evidence="2">
    <location>
        <begin position="21"/>
        <end position="623"/>
    </location>
</feature>
<evidence type="ECO:0000256" key="2">
    <source>
        <dbReference type="SAM" id="SignalP"/>
    </source>
</evidence>
<protein>
    <recommendedName>
        <fullName evidence="5">VWFD domain-containing protein</fullName>
    </recommendedName>
</protein>
<evidence type="ECO:0000313" key="4">
    <source>
        <dbReference type="Proteomes" id="UP000799439"/>
    </source>
</evidence>
<dbReference type="EMBL" id="ML996093">
    <property type="protein sequence ID" value="KAF2148393.1"/>
    <property type="molecule type" value="Genomic_DNA"/>
</dbReference>
<sequence length="623" mass="65338">MKSFAVPFGLVSLTFSQTYAFPGVQSRAEPAGCAQYDEAVRVIRLHVTNADYFCNYFLAGDRSYSPLPAQGPAVLVSHCTCLLQEDNKTIPKANSAILTKVPALSSVTCNAKYQALVQSQYALPSSLCSALANTTAAQSPISGMTVTQVMEGCKCILPSPSSSTTISTTTTAKPKPATTSSRTTTKTTTTTITKPSVTTTTTKGTTTTTTTKKGSTISPPPTTKPHTSSTTSTTRVPSSSKASTVTSRSTSTTTKASTTTTRVPTTTTTTTTSPSATPSFFQVVHARDEHLSAWALNSAGTLNYTTTYRGYGLDNEEEESPCGFALGPSNEIYFAHEDDTLHVTFPQPSPWTNSTSITTGIGYSSCQPLAVAPRHASPDGILLDIFAANRHFDDVLAVTSLMSNGTWTTPVPIGTYRYEAESDSIATARRAGQVAADVFSITGDELLVVSTFSPRTGNWTTQALSGAVFGSETAIGLGNQFSDSAVTDVYALDHTGALTVTYFDGTTGVGPTALTAASTFDSEGAATVVERKEGKFVFIVNGQGHLTVTNVTAGAGGALVTPTIILEDIEWDDHSGIVLSTLPDPKSAPGVYFVNERGALIFVALGADGTWNGTTVAQTQELR</sequence>
<keyword evidence="2" id="KW-0732">Signal</keyword>
<organism evidence="3 4">
    <name type="scientific">Myriangium duriaei CBS 260.36</name>
    <dbReference type="NCBI Taxonomy" id="1168546"/>
    <lineage>
        <taxon>Eukaryota</taxon>
        <taxon>Fungi</taxon>
        <taxon>Dikarya</taxon>
        <taxon>Ascomycota</taxon>
        <taxon>Pezizomycotina</taxon>
        <taxon>Dothideomycetes</taxon>
        <taxon>Dothideomycetidae</taxon>
        <taxon>Myriangiales</taxon>
        <taxon>Myriangiaceae</taxon>
        <taxon>Myriangium</taxon>
    </lineage>
</organism>
<dbReference type="AlphaFoldDB" id="A0A9P4MCN7"/>
<gene>
    <name evidence="3" type="ORF">K461DRAFT_324738</name>
</gene>
<feature type="region of interest" description="Disordered" evidence="1">
    <location>
        <begin position="161"/>
        <end position="276"/>
    </location>
</feature>
<proteinExistence type="predicted"/>
<dbReference type="Proteomes" id="UP000799439">
    <property type="component" value="Unassembled WGS sequence"/>
</dbReference>
<evidence type="ECO:0008006" key="5">
    <source>
        <dbReference type="Google" id="ProtNLM"/>
    </source>
</evidence>
<evidence type="ECO:0000313" key="3">
    <source>
        <dbReference type="EMBL" id="KAF2148393.1"/>
    </source>
</evidence>
<keyword evidence="4" id="KW-1185">Reference proteome</keyword>
<feature type="signal peptide" evidence="2">
    <location>
        <begin position="1"/>
        <end position="20"/>
    </location>
</feature>
<reference evidence="3" key="1">
    <citation type="journal article" date="2020" name="Stud. Mycol.">
        <title>101 Dothideomycetes genomes: a test case for predicting lifestyles and emergence of pathogens.</title>
        <authorList>
            <person name="Haridas S."/>
            <person name="Albert R."/>
            <person name="Binder M."/>
            <person name="Bloem J."/>
            <person name="Labutti K."/>
            <person name="Salamov A."/>
            <person name="Andreopoulos B."/>
            <person name="Baker S."/>
            <person name="Barry K."/>
            <person name="Bills G."/>
            <person name="Bluhm B."/>
            <person name="Cannon C."/>
            <person name="Castanera R."/>
            <person name="Culley D."/>
            <person name="Daum C."/>
            <person name="Ezra D."/>
            <person name="Gonzalez J."/>
            <person name="Henrissat B."/>
            <person name="Kuo A."/>
            <person name="Liang C."/>
            <person name="Lipzen A."/>
            <person name="Lutzoni F."/>
            <person name="Magnuson J."/>
            <person name="Mondo S."/>
            <person name="Nolan M."/>
            <person name="Ohm R."/>
            <person name="Pangilinan J."/>
            <person name="Park H.-J."/>
            <person name="Ramirez L."/>
            <person name="Alfaro M."/>
            <person name="Sun H."/>
            <person name="Tritt A."/>
            <person name="Yoshinaga Y."/>
            <person name="Zwiers L.-H."/>
            <person name="Turgeon B."/>
            <person name="Goodwin S."/>
            <person name="Spatafora J."/>
            <person name="Crous P."/>
            <person name="Grigoriev I."/>
        </authorList>
    </citation>
    <scope>NUCLEOTIDE SEQUENCE</scope>
    <source>
        <strain evidence="3">CBS 260.36</strain>
    </source>
</reference>